<comment type="caution">
    <text evidence="2">The sequence shown here is derived from an EMBL/GenBank/DDBJ whole genome shotgun (WGS) entry which is preliminary data.</text>
</comment>
<evidence type="ECO:0000256" key="1">
    <source>
        <dbReference type="SAM" id="Phobius"/>
    </source>
</evidence>
<evidence type="ECO:0000313" key="3">
    <source>
        <dbReference type="Proteomes" id="UP000517753"/>
    </source>
</evidence>
<keyword evidence="1" id="KW-0812">Transmembrane</keyword>
<dbReference type="Proteomes" id="UP000517753">
    <property type="component" value="Unassembled WGS sequence"/>
</dbReference>
<accession>A0A7Y9K4H1</accession>
<reference evidence="2 3" key="1">
    <citation type="submission" date="2020-08" db="EMBL/GenBank/DDBJ databases">
        <title>The Agave Microbiome: Exploring the role of microbial communities in plant adaptations to desert environments.</title>
        <authorList>
            <person name="Partida-Martinez L.P."/>
        </authorList>
    </citation>
    <scope>NUCLEOTIDE SEQUENCE [LARGE SCALE GENOMIC DNA]</scope>
    <source>
        <strain evidence="2 3">AS2.3</strain>
    </source>
</reference>
<keyword evidence="1" id="KW-0472">Membrane</keyword>
<keyword evidence="3" id="KW-1185">Reference proteome</keyword>
<feature type="transmembrane region" description="Helical" evidence="1">
    <location>
        <begin position="20"/>
        <end position="44"/>
    </location>
</feature>
<protein>
    <submittedName>
        <fullName evidence="2">Uncharacterized protein</fullName>
    </submittedName>
</protein>
<proteinExistence type="predicted"/>
<keyword evidence="1" id="KW-1133">Transmembrane helix</keyword>
<name>A0A7Y9K4H1_9SPHN</name>
<evidence type="ECO:0000313" key="2">
    <source>
        <dbReference type="EMBL" id="NYD91385.1"/>
    </source>
</evidence>
<dbReference type="AlphaFoldDB" id="A0A7Y9K4H1"/>
<sequence length="78" mass="8352">MTLDHVPGAVKASADVVSAGIVVGTIAQLLPHIAAILTIFWTLIRIYETDTVQSVIRRAPRAIAPAIEIPVDQEKHDG</sequence>
<dbReference type="EMBL" id="JACCBY010000005">
    <property type="protein sequence ID" value="NYD91385.1"/>
    <property type="molecule type" value="Genomic_DNA"/>
</dbReference>
<organism evidence="2 3">
    <name type="scientific">Sphingomonas melonis</name>
    <dbReference type="NCBI Taxonomy" id="152682"/>
    <lineage>
        <taxon>Bacteria</taxon>
        <taxon>Pseudomonadati</taxon>
        <taxon>Pseudomonadota</taxon>
        <taxon>Alphaproteobacteria</taxon>
        <taxon>Sphingomonadales</taxon>
        <taxon>Sphingomonadaceae</taxon>
        <taxon>Sphingomonas</taxon>
    </lineage>
</organism>
<gene>
    <name evidence="2" type="ORF">HD841_003193</name>
</gene>
<dbReference type="RefSeq" id="WP_179509813.1">
    <property type="nucleotide sequence ID" value="NZ_JACCBY010000005.1"/>
</dbReference>